<dbReference type="GO" id="GO:0000976">
    <property type="term" value="F:transcription cis-regulatory region binding"/>
    <property type="evidence" value="ECO:0007669"/>
    <property type="project" value="TreeGrafter"/>
</dbReference>
<dbReference type="EMBL" id="CM029053">
    <property type="protein sequence ID" value="KAG2552658.1"/>
    <property type="molecule type" value="Genomic_DNA"/>
</dbReference>
<accession>A0A8T0NV11</accession>
<evidence type="ECO:0000256" key="1">
    <source>
        <dbReference type="SAM" id="Coils"/>
    </source>
</evidence>
<dbReference type="GO" id="GO:0005634">
    <property type="term" value="C:nucleus"/>
    <property type="evidence" value="ECO:0007669"/>
    <property type="project" value="TreeGrafter"/>
</dbReference>
<evidence type="ECO:0000313" key="4">
    <source>
        <dbReference type="EMBL" id="KAG2552658.1"/>
    </source>
</evidence>
<dbReference type="PANTHER" id="PTHR31307:SF46">
    <property type="entry name" value="MYB_SANT-LIKE DNA-BINDING DOMAIN-CONTAINING PROTEIN"/>
    <property type="match status" value="1"/>
</dbReference>
<evidence type="ECO:0000256" key="2">
    <source>
        <dbReference type="SAM" id="MobiDB-lite"/>
    </source>
</evidence>
<feature type="domain" description="Myb/SANT-like DNA-binding" evidence="3">
    <location>
        <begin position="43"/>
        <end position="129"/>
    </location>
</feature>
<proteinExistence type="predicted"/>
<dbReference type="Pfam" id="PF13837">
    <property type="entry name" value="Myb_DNA-bind_4"/>
    <property type="match status" value="1"/>
</dbReference>
<comment type="caution">
    <text evidence="4">The sequence shown here is derived from an EMBL/GenBank/DDBJ whole genome shotgun (WGS) entry which is preliminary data.</text>
</comment>
<evidence type="ECO:0000259" key="3">
    <source>
        <dbReference type="Pfam" id="PF13837"/>
    </source>
</evidence>
<dbReference type="Gene3D" id="1.10.10.60">
    <property type="entry name" value="Homeodomain-like"/>
    <property type="match status" value="1"/>
</dbReference>
<gene>
    <name evidence="4" type="ORF">PVAP13_9KG475700</name>
</gene>
<dbReference type="InterPro" id="IPR044823">
    <property type="entry name" value="ASIL1/2-like"/>
</dbReference>
<keyword evidence="5" id="KW-1185">Reference proteome</keyword>
<organism evidence="4 5">
    <name type="scientific">Panicum virgatum</name>
    <name type="common">Blackwell switchgrass</name>
    <dbReference type="NCBI Taxonomy" id="38727"/>
    <lineage>
        <taxon>Eukaryota</taxon>
        <taxon>Viridiplantae</taxon>
        <taxon>Streptophyta</taxon>
        <taxon>Embryophyta</taxon>
        <taxon>Tracheophyta</taxon>
        <taxon>Spermatophyta</taxon>
        <taxon>Magnoliopsida</taxon>
        <taxon>Liliopsida</taxon>
        <taxon>Poales</taxon>
        <taxon>Poaceae</taxon>
        <taxon>PACMAD clade</taxon>
        <taxon>Panicoideae</taxon>
        <taxon>Panicodae</taxon>
        <taxon>Paniceae</taxon>
        <taxon>Panicinae</taxon>
        <taxon>Panicum</taxon>
        <taxon>Panicum sect. Hiantes</taxon>
    </lineage>
</organism>
<protein>
    <recommendedName>
        <fullName evidence="3">Myb/SANT-like DNA-binding domain-containing protein</fullName>
    </recommendedName>
</protein>
<keyword evidence="1" id="KW-0175">Coiled coil</keyword>
<evidence type="ECO:0000313" key="5">
    <source>
        <dbReference type="Proteomes" id="UP000823388"/>
    </source>
</evidence>
<name>A0A8T0NV11_PANVG</name>
<reference evidence="4" key="1">
    <citation type="submission" date="2020-05" db="EMBL/GenBank/DDBJ databases">
        <title>WGS assembly of Panicum virgatum.</title>
        <authorList>
            <person name="Lovell J.T."/>
            <person name="Jenkins J."/>
            <person name="Shu S."/>
            <person name="Juenger T.E."/>
            <person name="Schmutz J."/>
        </authorList>
    </citation>
    <scope>NUCLEOTIDE SEQUENCE</scope>
    <source>
        <strain evidence="4">AP13</strain>
    </source>
</reference>
<sequence length="228" mass="25286">MLLCTPLVQLQQPPPAHLTSLPVEFRSPSMPSRKLAPESASGNWSDGETSTLIDAWGAAHQRRRPRGRRLKDWRAAASAVNTHRAAAGRRFNRTRVQCQTRIRTLKKRYKEELARQPSSGWPHLSRLRAFLADPDGPPPGFPARAPVPVKREVKAEEGGCSGVAASWTVPRRPRDAAARSTGFCPAAVVTKLAEVYERVELARIGAEKEKMEMEVQQAMLDAVKVKQQ</sequence>
<dbReference type="AlphaFoldDB" id="A0A8T0NV11"/>
<feature type="coiled-coil region" evidence="1">
    <location>
        <begin position="201"/>
        <end position="228"/>
    </location>
</feature>
<dbReference type="OrthoDB" id="691673at2759"/>
<dbReference type="InterPro" id="IPR044822">
    <property type="entry name" value="Myb_DNA-bind_4"/>
</dbReference>
<dbReference type="PANTHER" id="PTHR31307">
    <property type="entry name" value="TRIHELIX TRANSCRIPTION FACTOR ASIL2"/>
    <property type="match status" value="1"/>
</dbReference>
<feature type="region of interest" description="Disordered" evidence="2">
    <location>
        <begin position="27"/>
        <end position="47"/>
    </location>
</feature>
<dbReference type="Proteomes" id="UP000823388">
    <property type="component" value="Chromosome 9K"/>
</dbReference>